<dbReference type="RefSeq" id="WP_190541321.1">
    <property type="nucleotide sequence ID" value="NZ_CAWPNO010000047.1"/>
</dbReference>
<evidence type="ECO:0000313" key="2">
    <source>
        <dbReference type="Proteomes" id="UP000658514"/>
    </source>
</evidence>
<dbReference type="Proteomes" id="UP000658514">
    <property type="component" value="Unassembled WGS sequence"/>
</dbReference>
<reference evidence="1 2" key="1">
    <citation type="journal article" date="2020" name="ISME J.">
        <title>Comparative genomics reveals insights into cyanobacterial evolution and habitat adaptation.</title>
        <authorList>
            <person name="Chen M.Y."/>
            <person name="Teng W.K."/>
            <person name="Zhao L."/>
            <person name="Hu C.X."/>
            <person name="Zhou Y.K."/>
            <person name="Han B.P."/>
            <person name="Song L.R."/>
            <person name="Shu W.S."/>
        </authorList>
    </citation>
    <scope>NUCLEOTIDE SEQUENCE [LARGE SCALE GENOMIC DNA]</scope>
    <source>
        <strain evidence="1 2">FACHB-288</strain>
    </source>
</reference>
<dbReference type="EMBL" id="JACJQH010000016">
    <property type="protein sequence ID" value="MBD2196241.1"/>
    <property type="molecule type" value="Genomic_DNA"/>
</dbReference>
<gene>
    <name evidence="1" type="ORF">H6G24_12145</name>
</gene>
<evidence type="ECO:0000313" key="1">
    <source>
        <dbReference type="EMBL" id="MBD2196241.1"/>
    </source>
</evidence>
<accession>A0ABR8AB28</accession>
<keyword evidence="2" id="KW-1185">Reference proteome</keyword>
<protein>
    <submittedName>
        <fullName evidence="1">Uncharacterized protein</fullName>
    </submittedName>
</protein>
<name>A0ABR8AB28_9CYAN</name>
<organism evidence="1 2">
    <name type="scientific">Calothrix parietina FACHB-288</name>
    <dbReference type="NCBI Taxonomy" id="2692896"/>
    <lineage>
        <taxon>Bacteria</taxon>
        <taxon>Bacillati</taxon>
        <taxon>Cyanobacteriota</taxon>
        <taxon>Cyanophyceae</taxon>
        <taxon>Nostocales</taxon>
        <taxon>Calotrichaceae</taxon>
        <taxon>Calothrix</taxon>
    </lineage>
</organism>
<proteinExistence type="predicted"/>
<sequence>MDSEIRRVVKNTKDENKRQEVVNYLLKKDPKRYYWAKFYLKNVKAIR</sequence>
<comment type="caution">
    <text evidence="1">The sequence shown here is derived from an EMBL/GenBank/DDBJ whole genome shotgun (WGS) entry which is preliminary data.</text>
</comment>